<evidence type="ECO:0000313" key="4">
    <source>
        <dbReference type="Proteomes" id="UP000187822"/>
    </source>
</evidence>
<dbReference type="EMBL" id="LT719092">
    <property type="protein sequence ID" value="SJK84834.1"/>
    <property type="molecule type" value="Genomic_DNA"/>
</dbReference>
<feature type="transmembrane region" description="Helical" evidence="1">
    <location>
        <begin position="74"/>
        <end position="95"/>
    </location>
</feature>
<dbReference type="Proteomes" id="UP000195607">
    <property type="component" value="Chromosome I"/>
</dbReference>
<feature type="transmembrane region" description="Helical" evidence="1">
    <location>
        <begin position="258"/>
        <end position="278"/>
    </location>
</feature>
<dbReference type="KEGG" id="cdiv:CPM_1002"/>
<keyword evidence="1" id="KW-0812">Transmembrane</keyword>
<keyword evidence="1" id="KW-0472">Membrane</keyword>
<sequence length="674" mass="77236">MNSTLSRKLRFLFCNDKRDIRYISILVVVYIVNVAGWSYLALFRLYHVYSAVFDLGTFAESIWLPLHTNPTFKVLLYNIFYVSIIPYFLSPLSLFGGLKIILIVQTFFIWATALPLYFISRKFNISPVLSLLISISYFLYFPIAGINWFDVHNQAFFPFFFVISYMLYLYGYRKASLTFFMITALIKWPYGIFVALFAFYELVSYIYKRNKNADNKKLIYLLMLFVFSVSALIFGYSISFIGGHVSASLIHANASTGAYQLGSVSITFVMILAPLFFLPLFSKRWILFLIPFSALMFIARNPIYFFPDIYTDQYLSMLVPFLFLGLIDVISRRNDADYKLTIPQKRLRKIYNRVRTNQTTKTVLSILIFLVLFSLVFQPWSPYVNDNGYINWYRDNPYDNFNTYTYLKEETGMIPRSNPYVLAPNNIPEVYPRALVGGPYHVGQFVMGAPSPVFLNITLRDAVNNTFPFIASGGHIVYVPMDYAISTITNAVSFVKSGYQSIVQIMDIMLLSGKYGIMAEANGTIALERNYTYPPALYIPMNRYIGVTLGDSPTANIAKSNSLIFSNISAGSTLWYGGTNYYPGTYNDTLNFISYPESYGNISVTVMLNGTDVSEKYINIHNNLAKECHDISFNQVINNINLNTGYYYFIIKSNGFTGKIAFKGINEKEVSYKW</sequence>
<evidence type="ECO:0000313" key="5">
    <source>
        <dbReference type="Proteomes" id="UP000195607"/>
    </source>
</evidence>
<dbReference type="EMBL" id="LT671858">
    <property type="protein sequence ID" value="SIM60666.1"/>
    <property type="molecule type" value="Genomic_DNA"/>
</dbReference>
<feature type="transmembrane region" description="Helical" evidence="1">
    <location>
        <begin position="218"/>
        <end position="238"/>
    </location>
</feature>
<dbReference type="Pfam" id="PF09852">
    <property type="entry name" value="DUF2079"/>
    <property type="match status" value="1"/>
</dbReference>
<feature type="transmembrane region" description="Helical" evidence="1">
    <location>
        <begin position="20"/>
        <end position="40"/>
    </location>
</feature>
<dbReference type="GeneID" id="41588258"/>
<gene>
    <name evidence="3" type="ORF">CPM_1002</name>
    <name evidence="2" type="ORF">CSP5_0988</name>
</gene>
<dbReference type="AlphaFoldDB" id="A0A1N5UJ98"/>
<feature type="transmembrane region" description="Helical" evidence="1">
    <location>
        <begin position="125"/>
        <end position="143"/>
    </location>
</feature>
<keyword evidence="4" id="KW-1185">Reference proteome</keyword>
<dbReference type="RefSeq" id="WP_145983952.1">
    <property type="nucleotide sequence ID" value="NZ_LT671858.1"/>
</dbReference>
<organism evidence="2 5">
    <name type="scientific">Cuniculiplasma divulgatum</name>
    <dbReference type="NCBI Taxonomy" id="1673428"/>
    <lineage>
        <taxon>Archaea</taxon>
        <taxon>Methanobacteriati</taxon>
        <taxon>Thermoplasmatota</taxon>
        <taxon>Thermoplasmata</taxon>
        <taxon>Thermoplasmatales</taxon>
        <taxon>Cuniculiplasmataceae</taxon>
        <taxon>Cuniculiplasma</taxon>
    </lineage>
</organism>
<reference evidence="4" key="2">
    <citation type="submission" date="2016-06" db="EMBL/GenBank/DDBJ databases">
        <authorList>
            <person name="Toshchakov V.S."/>
        </authorList>
    </citation>
    <scope>NUCLEOTIDE SEQUENCE [LARGE SCALE GENOMIC DNA]</scope>
    <source>
        <strain>PM4 (JCM 30641</strain>
        <strain evidence="4">\VKM B-2940)</strain>
    </source>
</reference>
<protein>
    <submittedName>
        <fullName evidence="2">Multipass membrane protein</fullName>
    </submittedName>
</protein>
<reference evidence="3" key="3">
    <citation type="submission" date="2016-06" db="EMBL/GenBank/DDBJ databases">
        <authorList>
            <person name="Olsen C.W."/>
            <person name="Carey S."/>
            <person name="Hinshaw L."/>
            <person name="Karasin A.I."/>
        </authorList>
    </citation>
    <scope>NUCLEOTIDE SEQUENCE [LARGE SCALE GENOMIC DNA]</scope>
    <source>
        <strain evidence="3">PM4</strain>
    </source>
</reference>
<feature type="transmembrane region" description="Helical" evidence="1">
    <location>
        <begin position="285"/>
        <end position="307"/>
    </location>
</feature>
<evidence type="ECO:0000313" key="3">
    <source>
        <dbReference type="EMBL" id="SJK84834.1"/>
    </source>
</evidence>
<evidence type="ECO:0000256" key="1">
    <source>
        <dbReference type="SAM" id="Phobius"/>
    </source>
</evidence>
<dbReference type="Proteomes" id="UP000187822">
    <property type="component" value="Chromosome I"/>
</dbReference>
<feature type="transmembrane region" description="Helical" evidence="1">
    <location>
        <begin position="155"/>
        <end position="172"/>
    </location>
</feature>
<feature type="transmembrane region" description="Helical" evidence="1">
    <location>
        <begin position="178"/>
        <end position="206"/>
    </location>
</feature>
<name>A0A1N5UJ98_9ARCH</name>
<dbReference type="InterPro" id="IPR018650">
    <property type="entry name" value="STSV1_Orf64"/>
</dbReference>
<feature type="transmembrane region" description="Helical" evidence="1">
    <location>
        <begin position="100"/>
        <end position="119"/>
    </location>
</feature>
<accession>A0A1N5UJ98</accession>
<keyword evidence="1" id="KW-1133">Transmembrane helix</keyword>
<reference evidence="2 5" key="1">
    <citation type="submission" date="2016-04" db="EMBL/GenBank/DDBJ databases">
        <authorList>
            <person name="Evans L.H."/>
            <person name="Alamgir A."/>
            <person name="Owens N."/>
            <person name="Weber N.D."/>
            <person name="Virtaneva K."/>
            <person name="Barbian K."/>
            <person name="Babar A."/>
            <person name="Rosenke K."/>
        </authorList>
    </citation>
    <scope>NUCLEOTIDE SEQUENCE [LARGE SCALE GENOMIC DNA]</scope>
    <source>
        <strain evidence="2">S5</strain>
        <strain evidence="5">S5(T) (JCM 30642 \VKM B-2941)</strain>
    </source>
</reference>
<feature type="transmembrane region" description="Helical" evidence="1">
    <location>
        <begin position="362"/>
        <end position="380"/>
    </location>
</feature>
<dbReference type="OrthoDB" id="44002at2157"/>
<proteinExistence type="predicted"/>
<dbReference type="STRING" id="1673428.CPM_1002"/>
<feature type="transmembrane region" description="Helical" evidence="1">
    <location>
        <begin position="313"/>
        <end position="330"/>
    </location>
</feature>
<evidence type="ECO:0000313" key="2">
    <source>
        <dbReference type="EMBL" id="SIM60666.1"/>
    </source>
</evidence>